<dbReference type="Gene3D" id="3.30.230.10">
    <property type="match status" value="1"/>
</dbReference>
<dbReference type="EC" id="5.6.2.2" evidence="10"/>
<dbReference type="InterPro" id="IPR013760">
    <property type="entry name" value="Topo_IIA-like_dom_sf"/>
</dbReference>
<dbReference type="InterPro" id="IPR020568">
    <property type="entry name" value="Ribosomal_Su5_D2-typ_SF"/>
</dbReference>
<dbReference type="InterPro" id="IPR013759">
    <property type="entry name" value="Topo_IIA_B_C"/>
</dbReference>
<evidence type="ECO:0000256" key="6">
    <source>
        <dbReference type="ARBA" id="ARBA00022842"/>
    </source>
</evidence>
<dbReference type="GO" id="GO:0003918">
    <property type="term" value="F:DNA topoisomerase type II (double strand cut, ATP-hydrolyzing) activity"/>
    <property type="evidence" value="ECO:0007669"/>
    <property type="project" value="UniProtKB-EC"/>
</dbReference>
<evidence type="ECO:0000256" key="1">
    <source>
        <dbReference type="ARBA" id="ARBA00000185"/>
    </source>
</evidence>
<reference evidence="12 13" key="1">
    <citation type="submission" date="2021-03" db="EMBL/GenBank/DDBJ databases">
        <title>Genomic Encyclopedia of Type Strains, Phase IV (KMG-IV): sequencing the most valuable type-strain genomes for metagenomic binning, comparative biology and taxonomic classification.</title>
        <authorList>
            <person name="Goeker M."/>
        </authorList>
    </citation>
    <scope>NUCLEOTIDE SEQUENCE [LARGE SCALE GENOMIC DNA]</scope>
    <source>
        <strain evidence="12 13">DSM 27138</strain>
    </source>
</reference>
<dbReference type="InterPro" id="IPR000565">
    <property type="entry name" value="Topo_IIA_B"/>
</dbReference>
<dbReference type="SUPFAM" id="SSF56719">
    <property type="entry name" value="Type II DNA topoisomerase"/>
    <property type="match status" value="1"/>
</dbReference>
<comment type="function">
    <text evidence="10">A type II topoisomerase that negatively supercoils closed circular double-stranded (ds) DNA in an ATP-dependent manner to modulate DNA topology and maintain chromosomes in an underwound state. Negative supercoiling favors strand separation, and DNA replication, transcription, recombination and repair, all of which involve strand separation. Also able to catalyze the interconversion of other topological isomers of dsDNA rings, including catenanes and knotted rings. Type II topoisomerases break and join 2 DNA strands simultaneously in an ATP-dependent manner.</text>
</comment>
<keyword evidence="6 10" id="KW-0460">Magnesium</keyword>
<dbReference type="Proteomes" id="UP001519289">
    <property type="component" value="Unassembled WGS sequence"/>
</dbReference>
<comment type="caution">
    <text evidence="12">The sequence shown here is derived from an EMBL/GenBank/DDBJ whole genome shotgun (WGS) entry which is preliminary data.</text>
</comment>
<dbReference type="InterPro" id="IPR002288">
    <property type="entry name" value="DNA_gyrase_B_C"/>
</dbReference>
<dbReference type="CDD" id="cd03366">
    <property type="entry name" value="TOPRIM_TopoIIA_GyrB"/>
    <property type="match status" value="1"/>
</dbReference>
<evidence type="ECO:0000256" key="8">
    <source>
        <dbReference type="ARBA" id="ARBA00023125"/>
    </source>
</evidence>
<dbReference type="PROSITE" id="PS00177">
    <property type="entry name" value="TOPOISOMERASE_II"/>
    <property type="match status" value="1"/>
</dbReference>
<dbReference type="InterPro" id="IPR036890">
    <property type="entry name" value="HATPase_C_sf"/>
</dbReference>
<evidence type="ECO:0000313" key="12">
    <source>
        <dbReference type="EMBL" id="MBP2019508.1"/>
    </source>
</evidence>
<keyword evidence="13" id="KW-1185">Reference proteome</keyword>
<keyword evidence="7 10" id="KW-0799">Topoisomerase</keyword>
<dbReference type="InterPro" id="IPR014721">
    <property type="entry name" value="Ribsml_uS5_D2-typ_fold_subgr"/>
</dbReference>
<dbReference type="PROSITE" id="PS50880">
    <property type="entry name" value="TOPRIM"/>
    <property type="match status" value="1"/>
</dbReference>
<keyword evidence="4 10" id="KW-0547">Nucleotide-binding</keyword>
<dbReference type="SUPFAM" id="SSF55874">
    <property type="entry name" value="ATPase domain of HSP90 chaperone/DNA topoisomerase II/histidine kinase"/>
    <property type="match status" value="1"/>
</dbReference>
<dbReference type="PANTHER" id="PTHR45866">
    <property type="entry name" value="DNA GYRASE/TOPOISOMERASE SUBUNIT B"/>
    <property type="match status" value="1"/>
</dbReference>
<keyword evidence="8" id="KW-0238">DNA-binding</keyword>
<organism evidence="12 13">
    <name type="scientific">Symbiobacterium terraclitae</name>
    <dbReference type="NCBI Taxonomy" id="557451"/>
    <lineage>
        <taxon>Bacteria</taxon>
        <taxon>Bacillati</taxon>
        <taxon>Bacillota</taxon>
        <taxon>Clostridia</taxon>
        <taxon>Eubacteriales</taxon>
        <taxon>Symbiobacteriaceae</taxon>
        <taxon>Symbiobacterium</taxon>
    </lineage>
</organism>
<comment type="similarity">
    <text evidence="2 10">Belongs to the type II topoisomerase GyrB family.</text>
</comment>
<dbReference type="Pfam" id="PF01751">
    <property type="entry name" value="Toprim"/>
    <property type="match status" value="1"/>
</dbReference>
<evidence type="ECO:0000313" key="13">
    <source>
        <dbReference type="Proteomes" id="UP001519289"/>
    </source>
</evidence>
<dbReference type="InterPro" id="IPR003594">
    <property type="entry name" value="HATPase_dom"/>
</dbReference>
<dbReference type="PANTHER" id="PTHR45866:SF1">
    <property type="entry name" value="DNA GYRASE SUBUNIT B, MITOCHONDRIAL"/>
    <property type="match status" value="1"/>
</dbReference>
<dbReference type="Gene3D" id="3.30.565.10">
    <property type="entry name" value="Histidine kinase-like ATPase, C-terminal domain"/>
    <property type="match status" value="1"/>
</dbReference>
<keyword evidence="10" id="KW-0963">Cytoplasm</keyword>
<dbReference type="SMART" id="SM00433">
    <property type="entry name" value="TOP2c"/>
    <property type="match status" value="1"/>
</dbReference>
<dbReference type="Pfam" id="PF00986">
    <property type="entry name" value="DNA_gyraseB_C"/>
    <property type="match status" value="1"/>
</dbReference>
<keyword evidence="9 10" id="KW-0413">Isomerase</keyword>
<accession>A0ABS4JVE0</accession>
<comment type="subcellular location">
    <subcellularLocation>
        <location evidence="10">Cytoplasm</location>
    </subcellularLocation>
</comment>
<dbReference type="Gene3D" id="3.40.50.670">
    <property type="match status" value="1"/>
</dbReference>
<gene>
    <name evidence="10" type="primary">gyrB</name>
    <name evidence="12" type="ORF">J2Z79_002947</name>
</gene>
<dbReference type="PRINTS" id="PR01159">
    <property type="entry name" value="DNAGYRASEB"/>
</dbReference>
<evidence type="ECO:0000259" key="11">
    <source>
        <dbReference type="PROSITE" id="PS50880"/>
    </source>
</evidence>
<name>A0ABS4JVE0_9FIRM</name>
<dbReference type="NCBIfam" id="TIGR01059">
    <property type="entry name" value="gyrB"/>
    <property type="match status" value="1"/>
</dbReference>
<dbReference type="Pfam" id="PF00204">
    <property type="entry name" value="DNA_gyraseB"/>
    <property type="match status" value="1"/>
</dbReference>
<dbReference type="EMBL" id="JAGGLG010000029">
    <property type="protein sequence ID" value="MBP2019508.1"/>
    <property type="molecule type" value="Genomic_DNA"/>
</dbReference>
<dbReference type="CDD" id="cd00822">
    <property type="entry name" value="TopoII_Trans_DNA_gyrase"/>
    <property type="match status" value="1"/>
</dbReference>
<proteinExistence type="inferred from homology"/>
<evidence type="ECO:0000256" key="3">
    <source>
        <dbReference type="ARBA" id="ARBA00022723"/>
    </source>
</evidence>
<dbReference type="Pfam" id="PF02518">
    <property type="entry name" value="HATPase_c"/>
    <property type="match status" value="1"/>
</dbReference>
<evidence type="ECO:0000256" key="2">
    <source>
        <dbReference type="ARBA" id="ARBA00010708"/>
    </source>
</evidence>
<dbReference type="InterPro" id="IPR013506">
    <property type="entry name" value="Topo_IIA_bsu_dom2"/>
</dbReference>
<comment type="catalytic activity">
    <reaction evidence="1 10">
        <text>ATP-dependent breakage, passage and rejoining of double-stranded DNA.</text>
        <dbReference type="EC" id="5.6.2.2"/>
    </reaction>
</comment>
<dbReference type="InterPro" id="IPR018522">
    <property type="entry name" value="TopoIIA_CS"/>
</dbReference>
<comment type="subunit">
    <text evidence="10">Heterotetramer, composed of two GyrA and two GyrB chains. In the heterotetramer, GyrA contains the active site tyrosine that forms a transient covalent intermediate with DNA, while GyrB binds cofactors and catalyzes ATP hydrolysis.</text>
</comment>
<dbReference type="PRINTS" id="PR00418">
    <property type="entry name" value="TPI2FAMILY"/>
</dbReference>
<evidence type="ECO:0000256" key="5">
    <source>
        <dbReference type="ARBA" id="ARBA00022840"/>
    </source>
</evidence>
<feature type="binding site" evidence="10">
    <location>
        <position position="514"/>
    </location>
    <ligand>
        <name>Mg(2+)</name>
        <dbReference type="ChEBI" id="CHEBI:18420"/>
        <label>1</label>
        <note>catalytic</note>
    </ligand>
</feature>
<dbReference type="NCBIfam" id="NF011501">
    <property type="entry name" value="PRK14939.1"/>
    <property type="match status" value="1"/>
</dbReference>
<dbReference type="HAMAP" id="MF_01898">
    <property type="entry name" value="GyrB"/>
    <property type="match status" value="1"/>
</dbReference>
<feature type="binding site" evidence="10">
    <location>
        <position position="514"/>
    </location>
    <ligand>
        <name>Mg(2+)</name>
        <dbReference type="ChEBI" id="CHEBI:18420"/>
        <label>2</label>
    </ligand>
</feature>
<evidence type="ECO:0000256" key="9">
    <source>
        <dbReference type="ARBA" id="ARBA00023235"/>
    </source>
</evidence>
<protein>
    <recommendedName>
        <fullName evidence="10">DNA gyrase subunit B</fullName>
        <ecNumber evidence="10">5.6.2.2</ecNumber>
    </recommendedName>
</protein>
<dbReference type="SUPFAM" id="SSF54211">
    <property type="entry name" value="Ribosomal protein S5 domain 2-like"/>
    <property type="match status" value="1"/>
</dbReference>
<dbReference type="InterPro" id="IPR006171">
    <property type="entry name" value="TOPRIM_dom"/>
</dbReference>
<feature type="site" description="Interaction with DNA" evidence="10">
    <location>
        <position position="469"/>
    </location>
</feature>
<dbReference type="InterPro" id="IPR034160">
    <property type="entry name" value="TOPRIM_GyrB"/>
</dbReference>
<comment type="miscellaneous">
    <text evidence="10">Few gyrases are as efficient as E.coli at forming negative supercoils. Not all organisms have 2 type II topoisomerases; in organisms with a single type II topoisomerase this enzyme also has to decatenate newly replicated chromosomes.</text>
</comment>
<sequence length="652" mass="73160">MADERNGTQLEAHHLNTQGSQEYTGEQIQVLEGLEAVRRRPGMYIGGTSQRGLHHLIWEIIDNAVDERLAGYCDTIVVTLHADGSCSVEDNGRGIPVDIHPKTGKSTVETVYTVLHAGGKFGGGAYKVSGGLHGVGASVVNALSTRLYVRVQHDGGIYEVEFEGGGHTLYPLRRIGDTRGHGTYVRFWPDPAIFETVEFDAEAVVARLRDTAFLNQGLYIRFLNEKTNEEYRFKYNEGLQTFVQYLNRSREPLHAKPIYIYRSTDTQEMELAIQYTDAYSENIFSYANNIRTVEGGTHETGLKTALTRVINNYARKNKLLKDNEDNLSGEDIREGLTAILSVKMQDPQFEGQTKTKLGSSEMETFVASAVTEGLAEFLEENPTVARRIVEKAISASRAREAARKARELVRRKSALEVTALPGKLTDCSSRDPEESELFLVEGDSAGGSAKMGRDRRIQAILPLRGKILNVEKSRLDKILANEEIRTLITAIGAGIGDDFDISKCRYHKVVIMTDADVDGSHIRTLLLTFFYRFMRPLIEAGYLYIANPPLYMIKKGKQTYYAYSEEEKDQIITRIGGVTEKPQRYKGLGEMNPEQLWETTMDPAKRTLFRVSMEDAAEANTVFETLMGEKVEPRREFIQRNAHLVQNLDTIG</sequence>
<dbReference type="InterPro" id="IPR001241">
    <property type="entry name" value="Topo_IIA"/>
</dbReference>
<keyword evidence="5 10" id="KW-0067">ATP-binding</keyword>
<dbReference type="NCBIfam" id="NF004189">
    <property type="entry name" value="PRK05644.1"/>
    <property type="match status" value="1"/>
</dbReference>
<dbReference type="InterPro" id="IPR011557">
    <property type="entry name" value="GyrB"/>
</dbReference>
<feature type="site" description="Interaction with DNA" evidence="10">
    <location>
        <position position="466"/>
    </location>
</feature>
<dbReference type="SMART" id="SM00387">
    <property type="entry name" value="HATPase_c"/>
    <property type="match status" value="1"/>
</dbReference>
<feature type="binding site" evidence="10">
    <location>
        <position position="516"/>
    </location>
    <ligand>
        <name>Mg(2+)</name>
        <dbReference type="ChEBI" id="CHEBI:18420"/>
        <label>2</label>
    </ligand>
</feature>
<dbReference type="CDD" id="cd16928">
    <property type="entry name" value="HATPase_GyrB-like"/>
    <property type="match status" value="1"/>
</dbReference>
<comment type="cofactor">
    <cofactor evidence="10">
        <name>Mg(2+)</name>
        <dbReference type="ChEBI" id="CHEBI:18420"/>
    </cofactor>
    <cofactor evidence="10">
        <name>Mn(2+)</name>
        <dbReference type="ChEBI" id="CHEBI:29035"/>
    </cofactor>
    <cofactor evidence="10">
        <name>Ca(2+)</name>
        <dbReference type="ChEBI" id="CHEBI:29108"/>
    </cofactor>
    <text evidence="10">Binds two Mg(2+) per subunit. The magnesium ions form salt bridges with both the protein and the DNA. Can also accept other divalent metal cations, such as Mn(2+) or Ca(2+).</text>
</comment>
<feature type="domain" description="Toprim" evidence="11">
    <location>
        <begin position="435"/>
        <end position="549"/>
    </location>
</feature>
<feature type="binding site" evidence="10">
    <location>
        <position position="441"/>
    </location>
    <ligand>
        <name>Mg(2+)</name>
        <dbReference type="ChEBI" id="CHEBI:18420"/>
        <label>1</label>
        <note>catalytic</note>
    </ligand>
</feature>
<keyword evidence="3 10" id="KW-0479">Metal-binding</keyword>
<evidence type="ECO:0000256" key="4">
    <source>
        <dbReference type="ARBA" id="ARBA00022741"/>
    </source>
</evidence>
<evidence type="ECO:0000256" key="7">
    <source>
        <dbReference type="ARBA" id="ARBA00023029"/>
    </source>
</evidence>
<evidence type="ECO:0000256" key="10">
    <source>
        <dbReference type="HAMAP-Rule" id="MF_01898"/>
    </source>
</evidence>